<feature type="region of interest" description="Disordered" evidence="1">
    <location>
        <begin position="21"/>
        <end position="41"/>
    </location>
</feature>
<keyword evidence="4" id="KW-1185">Reference proteome</keyword>
<dbReference type="AlphaFoldDB" id="A0A9W9IJM5"/>
<feature type="signal peptide" evidence="2">
    <location>
        <begin position="1"/>
        <end position="20"/>
    </location>
</feature>
<evidence type="ECO:0000313" key="4">
    <source>
        <dbReference type="Proteomes" id="UP001146351"/>
    </source>
</evidence>
<dbReference type="EMBL" id="JAPQKO010000002">
    <property type="protein sequence ID" value="KAJ5178952.1"/>
    <property type="molecule type" value="Genomic_DNA"/>
</dbReference>
<feature type="compositionally biased region" description="Polar residues" evidence="1">
    <location>
        <begin position="26"/>
        <end position="38"/>
    </location>
</feature>
<proteinExistence type="predicted"/>
<sequence>MHLSSWTVGISLALAGLAAAEKPTPAASNRPTASTNSMPMLEDGKPAKMTVILDDASKYCHLKLDNFYIFKLQKRKGGTMG</sequence>
<keyword evidence="2" id="KW-0732">Signal</keyword>
<reference evidence="3" key="1">
    <citation type="submission" date="2022-11" db="EMBL/GenBank/DDBJ databases">
        <authorList>
            <person name="Petersen C."/>
        </authorList>
    </citation>
    <scope>NUCLEOTIDE SEQUENCE</scope>
    <source>
        <strain evidence="3">IBT 21917</strain>
    </source>
</reference>
<comment type="caution">
    <text evidence="3">The sequence shown here is derived from an EMBL/GenBank/DDBJ whole genome shotgun (WGS) entry which is preliminary data.</text>
</comment>
<gene>
    <name evidence="3" type="ORF">N7492_002162</name>
</gene>
<evidence type="ECO:0000256" key="1">
    <source>
        <dbReference type="SAM" id="MobiDB-lite"/>
    </source>
</evidence>
<name>A0A9W9IJM5_9EURO</name>
<accession>A0A9W9IJM5</accession>
<dbReference type="Proteomes" id="UP001146351">
    <property type="component" value="Unassembled WGS sequence"/>
</dbReference>
<feature type="chain" id="PRO_5040920684" evidence="2">
    <location>
        <begin position="21"/>
        <end position="81"/>
    </location>
</feature>
<evidence type="ECO:0000256" key="2">
    <source>
        <dbReference type="SAM" id="SignalP"/>
    </source>
</evidence>
<organism evidence="3 4">
    <name type="scientific">Penicillium capsulatum</name>
    <dbReference type="NCBI Taxonomy" id="69766"/>
    <lineage>
        <taxon>Eukaryota</taxon>
        <taxon>Fungi</taxon>
        <taxon>Dikarya</taxon>
        <taxon>Ascomycota</taxon>
        <taxon>Pezizomycotina</taxon>
        <taxon>Eurotiomycetes</taxon>
        <taxon>Eurotiomycetidae</taxon>
        <taxon>Eurotiales</taxon>
        <taxon>Aspergillaceae</taxon>
        <taxon>Penicillium</taxon>
    </lineage>
</organism>
<evidence type="ECO:0000313" key="3">
    <source>
        <dbReference type="EMBL" id="KAJ5178952.1"/>
    </source>
</evidence>
<reference evidence="3" key="2">
    <citation type="journal article" date="2023" name="IMA Fungus">
        <title>Comparative genomic study of the Penicillium genus elucidates a diverse pangenome and 15 lateral gene transfer events.</title>
        <authorList>
            <person name="Petersen C."/>
            <person name="Sorensen T."/>
            <person name="Nielsen M.R."/>
            <person name="Sondergaard T.E."/>
            <person name="Sorensen J.L."/>
            <person name="Fitzpatrick D.A."/>
            <person name="Frisvad J.C."/>
            <person name="Nielsen K.L."/>
        </authorList>
    </citation>
    <scope>NUCLEOTIDE SEQUENCE</scope>
    <source>
        <strain evidence="3">IBT 21917</strain>
    </source>
</reference>
<protein>
    <submittedName>
        <fullName evidence="3">Uncharacterized protein</fullName>
    </submittedName>
</protein>